<dbReference type="EMBL" id="VXIS01000464">
    <property type="protein sequence ID" value="KAA8893310.1"/>
    <property type="molecule type" value="Genomic_DNA"/>
</dbReference>
<dbReference type="GO" id="GO:0019120">
    <property type="term" value="F:hydrolase activity, acting on acid halide bonds, in C-halide compounds"/>
    <property type="evidence" value="ECO:0007669"/>
    <property type="project" value="InterPro"/>
</dbReference>
<evidence type="ECO:0000313" key="3">
    <source>
        <dbReference type="Proteomes" id="UP000326924"/>
    </source>
</evidence>
<dbReference type="Pfam" id="PF00702">
    <property type="entry name" value="Hydrolase"/>
    <property type="match status" value="1"/>
</dbReference>
<organism evidence="2 3">
    <name type="scientific">Sphaerosporella brunnea</name>
    <dbReference type="NCBI Taxonomy" id="1250544"/>
    <lineage>
        <taxon>Eukaryota</taxon>
        <taxon>Fungi</taxon>
        <taxon>Dikarya</taxon>
        <taxon>Ascomycota</taxon>
        <taxon>Pezizomycotina</taxon>
        <taxon>Pezizomycetes</taxon>
        <taxon>Pezizales</taxon>
        <taxon>Pyronemataceae</taxon>
        <taxon>Sphaerosporella</taxon>
    </lineage>
</organism>
<dbReference type="InterPro" id="IPR023214">
    <property type="entry name" value="HAD_sf"/>
</dbReference>
<dbReference type="Proteomes" id="UP000326924">
    <property type="component" value="Unassembled WGS sequence"/>
</dbReference>
<dbReference type="AlphaFoldDB" id="A0A5J5EDG1"/>
<comment type="caution">
    <text evidence="2">The sequence shown here is derived from an EMBL/GenBank/DDBJ whole genome shotgun (WGS) entry which is preliminary data.</text>
</comment>
<dbReference type="InParanoid" id="A0A5J5EDG1"/>
<dbReference type="InterPro" id="IPR051540">
    <property type="entry name" value="S-2-haloacid_dehalogenase"/>
</dbReference>
<evidence type="ECO:0000256" key="1">
    <source>
        <dbReference type="ARBA" id="ARBA00022801"/>
    </source>
</evidence>
<dbReference type="Gene3D" id="3.40.50.1000">
    <property type="entry name" value="HAD superfamily/HAD-like"/>
    <property type="match status" value="1"/>
</dbReference>
<name>A0A5J5EDG1_9PEZI</name>
<dbReference type="SFLD" id="SFLDG01129">
    <property type="entry name" value="C1.5:_HAD__Beta-PGM__Phosphata"/>
    <property type="match status" value="1"/>
</dbReference>
<dbReference type="PANTHER" id="PTHR43316">
    <property type="entry name" value="HYDROLASE, HALOACID DELAHOGENASE-RELATED"/>
    <property type="match status" value="1"/>
</dbReference>
<dbReference type="PANTHER" id="PTHR43316:SF9">
    <property type="entry name" value="ACID DEHALOGENASE, PUTATIVE (AFU_ORTHOLOGUE AFUA_6G14460)-RELATED"/>
    <property type="match status" value="1"/>
</dbReference>
<protein>
    <submittedName>
        <fullName evidence="2">HAD-like domain-containing protein</fullName>
    </submittedName>
</protein>
<sequence length="236" mass="25895">MAPALLDQKVLVFDVYGTLIDWETGIYTAAQPLLSQLSSPPSREEFLRTYVHQEHLQEGSTPGLRYSSLLAHVYNRLASLYQLPPSPESATAFGNSVADWPAFPDSAAALAELKKYYKLVVLSNVDRASFATSLPKLGGEGTFDLILTAEDIGSYKPDLRNFECALKEIGEKFGVGKHQVCSTAQSLFHDHAPAKKLGLVSSWIDREGAYMGDASYEWRFATLGDMAAAVKQEKEA</sequence>
<keyword evidence="1" id="KW-0378">Hydrolase</keyword>
<dbReference type="InterPro" id="IPR006328">
    <property type="entry name" value="2-HAD"/>
</dbReference>
<dbReference type="SFLD" id="SFLDS00003">
    <property type="entry name" value="Haloacid_Dehalogenase"/>
    <property type="match status" value="1"/>
</dbReference>
<reference evidence="2 3" key="1">
    <citation type="submission" date="2019-09" db="EMBL/GenBank/DDBJ databases">
        <title>Draft genome of the ectomycorrhizal ascomycete Sphaerosporella brunnea.</title>
        <authorList>
            <consortium name="DOE Joint Genome Institute"/>
            <person name="Benucci G.M."/>
            <person name="Marozzi G."/>
            <person name="Antonielli L."/>
            <person name="Sanchez S."/>
            <person name="Marco P."/>
            <person name="Wang X."/>
            <person name="Falini L.B."/>
            <person name="Barry K."/>
            <person name="Haridas S."/>
            <person name="Lipzen A."/>
            <person name="Labutti K."/>
            <person name="Grigoriev I.V."/>
            <person name="Murat C."/>
            <person name="Martin F."/>
            <person name="Albertini E."/>
            <person name="Donnini D."/>
            <person name="Bonito G."/>
        </authorList>
    </citation>
    <scope>NUCLEOTIDE SEQUENCE [LARGE SCALE GENOMIC DNA]</scope>
    <source>
        <strain evidence="2 3">Sb_GMNB300</strain>
    </source>
</reference>
<accession>A0A5J5EDG1</accession>
<dbReference type="OrthoDB" id="444127at2759"/>
<gene>
    <name evidence="2" type="ORF">FN846DRAFT_901334</name>
</gene>
<dbReference type="Gene3D" id="1.10.150.750">
    <property type="match status" value="1"/>
</dbReference>
<dbReference type="NCBIfam" id="TIGR01428">
    <property type="entry name" value="HAD_type_II"/>
    <property type="match status" value="1"/>
</dbReference>
<dbReference type="InterPro" id="IPR036412">
    <property type="entry name" value="HAD-like_sf"/>
</dbReference>
<dbReference type="SUPFAM" id="SSF56784">
    <property type="entry name" value="HAD-like"/>
    <property type="match status" value="1"/>
</dbReference>
<proteinExistence type="predicted"/>
<keyword evidence="3" id="KW-1185">Reference proteome</keyword>
<evidence type="ECO:0000313" key="2">
    <source>
        <dbReference type="EMBL" id="KAA8893310.1"/>
    </source>
</evidence>